<dbReference type="GO" id="GO:0005886">
    <property type="term" value="C:plasma membrane"/>
    <property type="evidence" value="ECO:0007669"/>
    <property type="project" value="UniProtKB-SubCell"/>
</dbReference>
<name>A0A381DGJ9_9BACT</name>
<organism evidence="8 9">
    <name type="scientific">Campylobacter sputorum subsp. sputorum</name>
    <dbReference type="NCBI Taxonomy" id="32024"/>
    <lineage>
        <taxon>Bacteria</taxon>
        <taxon>Pseudomonadati</taxon>
        <taxon>Campylobacterota</taxon>
        <taxon>Epsilonproteobacteria</taxon>
        <taxon>Campylobacterales</taxon>
        <taxon>Campylobacteraceae</taxon>
        <taxon>Campylobacter</taxon>
    </lineage>
</organism>
<protein>
    <submittedName>
        <fullName evidence="8">Mate efflux family protein</fullName>
    </submittedName>
</protein>
<evidence type="ECO:0000256" key="4">
    <source>
        <dbReference type="ARBA" id="ARBA00022692"/>
    </source>
</evidence>
<feature type="transmembrane region" description="Helical" evidence="7">
    <location>
        <begin position="308"/>
        <end position="329"/>
    </location>
</feature>
<dbReference type="GO" id="GO:0042910">
    <property type="term" value="F:xenobiotic transmembrane transporter activity"/>
    <property type="evidence" value="ECO:0007669"/>
    <property type="project" value="InterPro"/>
</dbReference>
<dbReference type="GeneID" id="93090459"/>
<dbReference type="InterPro" id="IPR002528">
    <property type="entry name" value="MATE_fam"/>
</dbReference>
<dbReference type="Proteomes" id="UP000254920">
    <property type="component" value="Unassembled WGS sequence"/>
</dbReference>
<dbReference type="AlphaFoldDB" id="A0A381DGJ9"/>
<sequence>MKTFSLSKLAFPIYLDMILKLATIIINTYMISLIDVNLVGAMGAGNQIFSLFVTVFSFLAVGCSVFVAQALGANLKLIALKATHISISFNALLGLICGILVFIFSKEILHLLNIPDILLVDATHYLRALSVVFFIDAIAILISTIIRVYGYTMHILVVSIIINLITIIGNAIVLFEPFGMPHLGLLGVGISTAFGRFIGIFMLCFVLFGIIGLKFYFAMLFKFKLSILQKILSVGMPSAGENLLWIGQYLVAFSFVASMGENSLSVQTIYFQISAFIFFGGSAISIANEVIVGRLVGSNELNLAYKKAFLALKVGIFSTAIFLCIVLLAKEFIMNLYHLNDELKNIMRPLFYLSLVLELGRTLNIVMVNSLRASGDAKFPFLMGIIFMWGVSLPVGYFLGIYMQMGILGVWIGFACDEWLRGLANTYRWKSKKWQNKRLV</sequence>
<feature type="transmembrane region" description="Helical" evidence="7">
    <location>
        <begin position="271"/>
        <end position="296"/>
    </location>
</feature>
<dbReference type="PANTHER" id="PTHR42925">
    <property type="entry name" value="MULTIDRUG AND TOXIN EFFLUX PROTEIN MATE FAMILY"/>
    <property type="match status" value="1"/>
</dbReference>
<feature type="transmembrane region" description="Helical" evidence="7">
    <location>
        <begin position="85"/>
        <end position="105"/>
    </location>
</feature>
<dbReference type="CDD" id="cd13134">
    <property type="entry name" value="MATE_like_8"/>
    <property type="match status" value="1"/>
</dbReference>
<feature type="transmembrane region" description="Helical" evidence="7">
    <location>
        <begin position="195"/>
        <end position="221"/>
    </location>
</feature>
<dbReference type="GO" id="GO:0015297">
    <property type="term" value="F:antiporter activity"/>
    <property type="evidence" value="ECO:0007669"/>
    <property type="project" value="InterPro"/>
</dbReference>
<evidence type="ECO:0000256" key="6">
    <source>
        <dbReference type="ARBA" id="ARBA00023136"/>
    </source>
</evidence>
<dbReference type="STRING" id="32024.GCA_000788295_00452"/>
<evidence type="ECO:0000256" key="3">
    <source>
        <dbReference type="ARBA" id="ARBA00022475"/>
    </source>
</evidence>
<keyword evidence="5 7" id="KW-1133">Transmembrane helix</keyword>
<feature type="transmembrane region" description="Helical" evidence="7">
    <location>
        <begin position="48"/>
        <end position="73"/>
    </location>
</feature>
<evidence type="ECO:0000256" key="7">
    <source>
        <dbReference type="SAM" id="Phobius"/>
    </source>
</evidence>
<accession>A0A381DGJ9</accession>
<evidence type="ECO:0000313" key="9">
    <source>
        <dbReference type="Proteomes" id="UP000254920"/>
    </source>
</evidence>
<dbReference type="InterPro" id="IPR047135">
    <property type="entry name" value="YsiQ"/>
</dbReference>
<dbReference type="RefSeq" id="WP_255410832.1">
    <property type="nucleotide sequence ID" value="NZ_CP043427.1"/>
</dbReference>
<proteinExistence type="predicted"/>
<evidence type="ECO:0000256" key="5">
    <source>
        <dbReference type="ARBA" id="ARBA00022989"/>
    </source>
</evidence>
<evidence type="ECO:0000313" key="8">
    <source>
        <dbReference type="EMBL" id="SUX09382.1"/>
    </source>
</evidence>
<dbReference type="EMBL" id="UFVD01000001">
    <property type="protein sequence ID" value="SUX09382.1"/>
    <property type="molecule type" value="Genomic_DNA"/>
</dbReference>
<feature type="transmembrane region" description="Helical" evidence="7">
    <location>
        <begin position="242"/>
        <end position="259"/>
    </location>
</feature>
<keyword evidence="3" id="KW-1003">Cell membrane</keyword>
<evidence type="ECO:0000256" key="1">
    <source>
        <dbReference type="ARBA" id="ARBA00004651"/>
    </source>
</evidence>
<keyword evidence="2" id="KW-0813">Transport</keyword>
<gene>
    <name evidence="8" type="primary">norM</name>
    <name evidence="8" type="ORF">NCTC12475_00003</name>
</gene>
<evidence type="ECO:0000256" key="2">
    <source>
        <dbReference type="ARBA" id="ARBA00022448"/>
    </source>
</evidence>
<dbReference type="Pfam" id="PF01554">
    <property type="entry name" value="MatE"/>
    <property type="match status" value="2"/>
</dbReference>
<feature type="transmembrane region" description="Helical" evidence="7">
    <location>
        <begin position="125"/>
        <end position="146"/>
    </location>
</feature>
<feature type="transmembrane region" description="Helical" evidence="7">
    <location>
        <begin position="379"/>
        <end position="399"/>
    </location>
</feature>
<reference evidence="8 9" key="1">
    <citation type="submission" date="2018-06" db="EMBL/GenBank/DDBJ databases">
        <authorList>
            <consortium name="Pathogen Informatics"/>
            <person name="Doyle S."/>
        </authorList>
    </citation>
    <scope>NUCLEOTIDE SEQUENCE [LARGE SCALE GENOMIC DNA]</scope>
    <source>
        <strain evidence="8 9">NCTC12475</strain>
    </source>
</reference>
<dbReference type="PANTHER" id="PTHR42925:SF1">
    <property type="entry name" value="VIRULENCE FACTOR MVIN"/>
    <property type="match status" value="1"/>
</dbReference>
<keyword evidence="9" id="KW-1185">Reference proteome</keyword>
<keyword evidence="6 7" id="KW-0472">Membrane</keyword>
<keyword evidence="4 7" id="KW-0812">Transmembrane</keyword>
<comment type="subcellular location">
    <subcellularLocation>
        <location evidence="1">Cell membrane</location>
        <topology evidence="1">Multi-pass membrane protein</topology>
    </subcellularLocation>
</comment>
<dbReference type="PIRSF" id="PIRSF006603">
    <property type="entry name" value="DinF"/>
    <property type="match status" value="1"/>
</dbReference>
<feature type="transmembrane region" description="Helical" evidence="7">
    <location>
        <begin position="153"/>
        <end position="175"/>
    </location>
</feature>
<dbReference type="InterPro" id="IPR048279">
    <property type="entry name" value="MdtK-like"/>
</dbReference>